<reference evidence="2" key="2">
    <citation type="submission" date="2021-04" db="EMBL/GenBank/DDBJ databases">
        <title>Complete Genome Sequences of Macrococcus spp. from dog and cattle.</title>
        <authorList>
            <person name="Schwendener S."/>
            <person name="Perreten V."/>
        </authorList>
    </citation>
    <scope>NUCLEOTIDE SEQUENCE</scope>
    <source>
        <strain evidence="2">Epi0143-OL</strain>
    </source>
</reference>
<dbReference type="EMBL" id="CP073809">
    <property type="protein sequence ID" value="UTH13938.1"/>
    <property type="molecule type" value="Genomic_DNA"/>
</dbReference>
<gene>
    <name evidence="1" type="ORF">ERX35_005905</name>
    <name evidence="2" type="ORF">KFV11_00765</name>
</gene>
<dbReference type="RefSeq" id="WP_149459001.1">
    <property type="nucleotide sequence ID" value="NZ_CP073809.1"/>
</dbReference>
<dbReference type="GO" id="GO:0020037">
    <property type="term" value="F:heme binding"/>
    <property type="evidence" value="ECO:0007669"/>
    <property type="project" value="InterPro"/>
</dbReference>
<dbReference type="AlphaFoldDB" id="A0A9Q9BLV4"/>
<evidence type="ECO:0000313" key="1">
    <source>
        <dbReference type="EMBL" id="KAA1039607.1"/>
    </source>
</evidence>
<dbReference type="InterPro" id="IPR020835">
    <property type="entry name" value="Catalase_sf"/>
</dbReference>
<reference evidence="1 3" key="1">
    <citation type="submission" date="2019-09" db="EMBL/GenBank/DDBJ databases">
        <authorList>
            <person name="Mazhar S."/>
            <person name="Altermann E."/>
            <person name="Hill C."/>
            <person name="Mcauliffe O."/>
        </authorList>
    </citation>
    <scope>NUCLEOTIDE SEQUENCE [LARGE SCALE GENOMIC DNA]</scope>
    <source>
        <strain evidence="1 3">ATCC 51831</strain>
    </source>
</reference>
<dbReference type="KEGG" id="mequ:KFV11_00765"/>
<evidence type="ECO:0000313" key="2">
    <source>
        <dbReference type="EMBL" id="UTH13938.1"/>
    </source>
</evidence>
<dbReference type="Proteomes" id="UP000295735">
    <property type="component" value="Unassembled WGS sequence"/>
</dbReference>
<organism evidence="2 4">
    <name type="scientific">Macrococcus equipercicus</name>
    <dbReference type="NCBI Taxonomy" id="69967"/>
    <lineage>
        <taxon>Bacteria</taxon>
        <taxon>Bacillati</taxon>
        <taxon>Bacillota</taxon>
        <taxon>Bacilli</taxon>
        <taxon>Bacillales</taxon>
        <taxon>Staphylococcaceae</taxon>
        <taxon>Macrococcus</taxon>
    </lineage>
</organism>
<dbReference type="Proteomes" id="UP001057381">
    <property type="component" value="Chromosome"/>
</dbReference>
<dbReference type="EMBL" id="SCWC02000003">
    <property type="protein sequence ID" value="KAA1039607.1"/>
    <property type="molecule type" value="Genomic_DNA"/>
</dbReference>
<sequence length="266" mass="31262">MENKAFNVIRSIERLGVTDKGKKRAHARGRSYRAAVQLNDAGRKLLGDMTHAFVRLSDAPPSTKYPAWTVSIKGLSLHFTGKKGAVNLVFVTFPYFPWVKADSIVNLGTYAVALKEELDWQVKLNLWRKILQTEHFHRHLGKFFLHFPLITYRSNRKYSNLHYFATEQHDYVRFHVKYIGNDILLFAEYYDKPASIERIRRDAVIEQIGTVHLEERTDEVIPYFDVLQTGAHLKPLEDDEIIKLRHDMYRISCERRLMEREEIKNE</sequence>
<dbReference type="Gene3D" id="2.40.180.10">
    <property type="entry name" value="Catalase core domain"/>
    <property type="match status" value="1"/>
</dbReference>
<dbReference type="OrthoDB" id="2386687at2"/>
<dbReference type="SUPFAM" id="SSF56634">
    <property type="entry name" value="Heme-dependent catalase-like"/>
    <property type="match status" value="1"/>
</dbReference>
<protein>
    <submittedName>
        <fullName evidence="2">Uncharacterized protein</fullName>
    </submittedName>
</protein>
<dbReference type="Gene3D" id="1.20.1280.120">
    <property type="match status" value="1"/>
</dbReference>
<evidence type="ECO:0000313" key="4">
    <source>
        <dbReference type="Proteomes" id="UP001057381"/>
    </source>
</evidence>
<evidence type="ECO:0000313" key="3">
    <source>
        <dbReference type="Proteomes" id="UP000295735"/>
    </source>
</evidence>
<proteinExistence type="predicted"/>
<accession>A0A9Q9BLV4</accession>
<keyword evidence="3" id="KW-1185">Reference proteome</keyword>
<name>A0A9Q9BLV4_9STAP</name>